<evidence type="ECO:0000256" key="2">
    <source>
        <dbReference type="ARBA" id="ARBA00022771"/>
    </source>
</evidence>
<dbReference type="GO" id="GO:0043565">
    <property type="term" value="F:sequence-specific DNA binding"/>
    <property type="evidence" value="ECO:0007669"/>
    <property type="project" value="InterPro"/>
</dbReference>
<keyword evidence="3" id="KW-0862">Zinc</keyword>
<accession>A0A8J2QW23</accession>
<keyword evidence="2 5" id="KW-0863">Zinc-finger</keyword>
<dbReference type="AlphaFoldDB" id="A0A8J2QW23"/>
<dbReference type="OrthoDB" id="6924361at2759"/>
<proteinExistence type="predicted"/>
<dbReference type="Pfam" id="PF05485">
    <property type="entry name" value="THAP"/>
    <property type="match status" value="1"/>
</dbReference>
<keyword evidence="8" id="KW-1185">Reference proteome</keyword>
<dbReference type="EMBL" id="CAKASE010000072">
    <property type="protein sequence ID" value="CAG9574131.1"/>
    <property type="molecule type" value="Genomic_DNA"/>
</dbReference>
<reference evidence="7" key="1">
    <citation type="submission" date="2021-09" db="EMBL/GenBank/DDBJ databases">
        <authorList>
            <person name="Martin H S."/>
        </authorList>
    </citation>
    <scope>NUCLEOTIDE SEQUENCE</scope>
</reference>
<protein>
    <submittedName>
        <fullName evidence="7">(African queen) hypothetical protein</fullName>
    </submittedName>
</protein>
<sequence>MSQILKCSVNWCDSTSENCTENGEDVTFHTFPKCQNIRDTWIDACKNDDEDWKPSQDSVICSRHFTDDCFRQTKPRRMKFKSTPTLHLPKKIVWERSLRDQVMMDYLRALNDKRRLIKLLKEKLLMERRHDRRKT</sequence>
<evidence type="ECO:0000256" key="5">
    <source>
        <dbReference type="PROSITE-ProRule" id="PRU00309"/>
    </source>
</evidence>
<dbReference type="GO" id="GO:0008270">
    <property type="term" value="F:zinc ion binding"/>
    <property type="evidence" value="ECO:0007669"/>
    <property type="project" value="UniProtKB-KW"/>
</dbReference>
<gene>
    <name evidence="7" type="ORF">DCHRY22_LOCUS10770</name>
</gene>
<dbReference type="InterPro" id="IPR006612">
    <property type="entry name" value="THAP_Znf"/>
</dbReference>
<evidence type="ECO:0000259" key="6">
    <source>
        <dbReference type="PROSITE" id="PS50950"/>
    </source>
</evidence>
<evidence type="ECO:0000313" key="7">
    <source>
        <dbReference type="EMBL" id="CAG9574131.1"/>
    </source>
</evidence>
<evidence type="ECO:0000256" key="3">
    <source>
        <dbReference type="ARBA" id="ARBA00022833"/>
    </source>
</evidence>
<dbReference type="PANTHER" id="PTHR46600:SF11">
    <property type="entry name" value="THAP DOMAIN-CONTAINING PROTEIN 10"/>
    <property type="match status" value="1"/>
</dbReference>
<keyword evidence="1" id="KW-0479">Metal-binding</keyword>
<evidence type="ECO:0000313" key="8">
    <source>
        <dbReference type="Proteomes" id="UP000789524"/>
    </source>
</evidence>
<dbReference type="SUPFAM" id="SSF57716">
    <property type="entry name" value="Glucocorticoid receptor-like (DNA-binding domain)"/>
    <property type="match status" value="1"/>
</dbReference>
<dbReference type="PANTHER" id="PTHR46600">
    <property type="entry name" value="THAP DOMAIN-CONTAINING"/>
    <property type="match status" value="1"/>
</dbReference>
<dbReference type="InterPro" id="IPR038441">
    <property type="entry name" value="THAP_Znf_sf"/>
</dbReference>
<evidence type="ECO:0000256" key="1">
    <source>
        <dbReference type="ARBA" id="ARBA00022723"/>
    </source>
</evidence>
<dbReference type="SMART" id="SM00980">
    <property type="entry name" value="THAP"/>
    <property type="match status" value="1"/>
</dbReference>
<dbReference type="SMART" id="SM00692">
    <property type="entry name" value="DM3"/>
    <property type="match status" value="1"/>
</dbReference>
<dbReference type="Gene3D" id="6.20.210.20">
    <property type="entry name" value="THAP domain"/>
    <property type="match status" value="1"/>
</dbReference>
<feature type="domain" description="THAP-type" evidence="6">
    <location>
        <begin position="1"/>
        <end position="87"/>
    </location>
</feature>
<comment type="caution">
    <text evidence="7">The sequence shown here is derived from an EMBL/GenBank/DDBJ whole genome shotgun (WGS) entry which is preliminary data.</text>
</comment>
<name>A0A8J2QW23_9NEOP</name>
<dbReference type="Proteomes" id="UP000789524">
    <property type="component" value="Unassembled WGS sequence"/>
</dbReference>
<dbReference type="PROSITE" id="PS50950">
    <property type="entry name" value="ZF_THAP"/>
    <property type="match status" value="1"/>
</dbReference>
<organism evidence="7 8">
    <name type="scientific">Danaus chrysippus</name>
    <name type="common">African queen</name>
    <dbReference type="NCBI Taxonomy" id="151541"/>
    <lineage>
        <taxon>Eukaryota</taxon>
        <taxon>Metazoa</taxon>
        <taxon>Ecdysozoa</taxon>
        <taxon>Arthropoda</taxon>
        <taxon>Hexapoda</taxon>
        <taxon>Insecta</taxon>
        <taxon>Pterygota</taxon>
        <taxon>Neoptera</taxon>
        <taxon>Endopterygota</taxon>
        <taxon>Lepidoptera</taxon>
        <taxon>Glossata</taxon>
        <taxon>Ditrysia</taxon>
        <taxon>Papilionoidea</taxon>
        <taxon>Nymphalidae</taxon>
        <taxon>Danainae</taxon>
        <taxon>Danaini</taxon>
        <taxon>Danaina</taxon>
        <taxon>Danaus</taxon>
        <taxon>Anosia</taxon>
    </lineage>
</organism>
<dbReference type="InterPro" id="IPR026516">
    <property type="entry name" value="THAP1/10"/>
</dbReference>
<keyword evidence="4 5" id="KW-0238">DNA-binding</keyword>
<evidence type="ECO:0000256" key="4">
    <source>
        <dbReference type="ARBA" id="ARBA00023125"/>
    </source>
</evidence>